<comment type="caution">
    <text evidence="1">The sequence shown here is derived from an EMBL/GenBank/DDBJ whole genome shotgun (WGS) entry which is preliminary data.</text>
</comment>
<organism evidence="1 2">
    <name type="scientific">Inconstantimicrobium mannanitabidum</name>
    <dbReference type="NCBI Taxonomy" id="1604901"/>
    <lineage>
        <taxon>Bacteria</taxon>
        <taxon>Bacillati</taxon>
        <taxon>Bacillota</taxon>
        <taxon>Clostridia</taxon>
        <taxon>Eubacteriales</taxon>
        <taxon>Clostridiaceae</taxon>
        <taxon>Inconstantimicrobium</taxon>
    </lineage>
</organism>
<dbReference type="Proteomes" id="UP001058074">
    <property type="component" value="Unassembled WGS sequence"/>
</dbReference>
<reference evidence="1" key="1">
    <citation type="journal article" date="2025" name="Int. J. Syst. Evol. Microbiol.">
        <title>Inconstantimicrobium mannanitabidum sp. nov., a novel member of the family Clostridiaceae isolated from anoxic soil under the treatment of reductive soil disinfestation.</title>
        <authorList>
            <person name="Ueki A."/>
            <person name="Tonouchi A."/>
            <person name="Honma S."/>
            <person name="Kaku N."/>
            <person name="Ueki K."/>
        </authorList>
    </citation>
    <scope>NUCLEOTIDE SEQUENCE</scope>
    <source>
        <strain evidence="1">TW13</strain>
    </source>
</reference>
<keyword evidence="2" id="KW-1185">Reference proteome</keyword>
<evidence type="ECO:0000313" key="1">
    <source>
        <dbReference type="EMBL" id="GKX65948.1"/>
    </source>
</evidence>
<accession>A0ACB5R9T2</accession>
<dbReference type="EMBL" id="BROD01000001">
    <property type="protein sequence ID" value="GKX65948.1"/>
    <property type="molecule type" value="Genomic_DNA"/>
</dbReference>
<name>A0ACB5R9T2_9CLOT</name>
<protein>
    <submittedName>
        <fullName evidence="1">Uncharacterized protein</fullName>
    </submittedName>
</protein>
<sequence>MKYKFIYGTKEIEFTVKHSRRKTIGIQIVPTGEVRVMCPIGVSDETVVNLVKKKGKWIVEKQEELSKINASIIKRRAVNGESYLYLGKNYTLQINICKQDKEASVKLLRGKLIVTTHNAEEEFIKSALEKWYRERALEKISERVEYYTTFFDKEPRSIRVKEQKRRWASCTYRDDLLFNWRCVMAPMYIIDYVVVHELCHMPHKDHSKNFWNAVGKILPDYQERRQWLKENGMRLDL</sequence>
<proteinExistence type="predicted"/>
<gene>
    <name evidence="1" type="ORF">rsdtw13_12060</name>
</gene>
<evidence type="ECO:0000313" key="2">
    <source>
        <dbReference type="Proteomes" id="UP001058074"/>
    </source>
</evidence>